<dbReference type="EMBL" id="GBXM01065308">
    <property type="protein sequence ID" value="JAH43269.1"/>
    <property type="molecule type" value="Transcribed_RNA"/>
</dbReference>
<dbReference type="AlphaFoldDB" id="A0A0E9SPK4"/>
<sequence length="38" mass="4490">MTGRRSRLCPLRTWRSSRISEEAWLAKPLSQSILRMSE</sequence>
<dbReference type="EMBL" id="GBXM01059901">
    <property type="protein sequence ID" value="JAH48676.1"/>
    <property type="molecule type" value="Transcribed_RNA"/>
</dbReference>
<reference evidence="1" key="1">
    <citation type="submission" date="2014-11" db="EMBL/GenBank/DDBJ databases">
        <authorList>
            <person name="Amaro Gonzalez C."/>
        </authorList>
    </citation>
    <scope>NUCLEOTIDE SEQUENCE</scope>
</reference>
<accession>A0A0E9SPK4</accession>
<reference evidence="1" key="2">
    <citation type="journal article" date="2015" name="Fish Shellfish Immunol.">
        <title>Early steps in the European eel (Anguilla anguilla)-Vibrio vulnificus interaction in the gills: Role of the RtxA13 toxin.</title>
        <authorList>
            <person name="Callol A."/>
            <person name="Pajuelo D."/>
            <person name="Ebbesson L."/>
            <person name="Teles M."/>
            <person name="MacKenzie S."/>
            <person name="Amaro C."/>
        </authorList>
    </citation>
    <scope>NUCLEOTIDE SEQUENCE</scope>
</reference>
<protein>
    <submittedName>
        <fullName evidence="1">Uncharacterized protein</fullName>
    </submittedName>
</protein>
<name>A0A0E9SPK4_ANGAN</name>
<evidence type="ECO:0000313" key="1">
    <source>
        <dbReference type="EMBL" id="JAH43269.1"/>
    </source>
</evidence>
<organism evidence="1">
    <name type="scientific">Anguilla anguilla</name>
    <name type="common">European freshwater eel</name>
    <name type="synonym">Muraena anguilla</name>
    <dbReference type="NCBI Taxonomy" id="7936"/>
    <lineage>
        <taxon>Eukaryota</taxon>
        <taxon>Metazoa</taxon>
        <taxon>Chordata</taxon>
        <taxon>Craniata</taxon>
        <taxon>Vertebrata</taxon>
        <taxon>Euteleostomi</taxon>
        <taxon>Actinopterygii</taxon>
        <taxon>Neopterygii</taxon>
        <taxon>Teleostei</taxon>
        <taxon>Anguilliformes</taxon>
        <taxon>Anguillidae</taxon>
        <taxon>Anguilla</taxon>
    </lineage>
</organism>
<proteinExistence type="predicted"/>